<gene>
    <name evidence="1" type="ORF">SCL_1901</name>
</gene>
<sequence length="67" mass="7345">MILPHNPLSLEGEGGGEGERLCHSAVLRPSPYLFSPGVRQNRAHPLGGEKVHRTFSRFRLAPGGERD</sequence>
<dbReference type="Proteomes" id="UP000243180">
    <property type="component" value="Chromosome"/>
</dbReference>
<protein>
    <submittedName>
        <fullName evidence="1">Uncharacterized protein</fullName>
    </submittedName>
</protein>
<dbReference type="KEGG" id="slim:SCL_1901"/>
<dbReference type="InParanoid" id="A0A1B4XHC0"/>
<dbReference type="EMBL" id="AP014879">
    <property type="protein sequence ID" value="BAV34192.1"/>
    <property type="molecule type" value="Genomic_DNA"/>
</dbReference>
<keyword evidence="2" id="KW-1185">Reference proteome</keyword>
<dbReference type="AlphaFoldDB" id="A0A1B4XHC0"/>
<name>A0A1B4XHC0_9GAMM</name>
<evidence type="ECO:0000313" key="2">
    <source>
        <dbReference type="Proteomes" id="UP000243180"/>
    </source>
</evidence>
<organism evidence="1 2">
    <name type="scientific">Sulfuricaulis limicola</name>
    <dbReference type="NCBI Taxonomy" id="1620215"/>
    <lineage>
        <taxon>Bacteria</taxon>
        <taxon>Pseudomonadati</taxon>
        <taxon>Pseudomonadota</taxon>
        <taxon>Gammaproteobacteria</taxon>
        <taxon>Acidiferrobacterales</taxon>
        <taxon>Acidiferrobacteraceae</taxon>
        <taxon>Sulfuricaulis</taxon>
    </lineage>
</organism>
<reference evidence="1 2" key="1">
    <citation type="submission" date="2015-05" db="EMBL/GenBank/DDBJ databases">
        <title>Complete genome sequence of a sulfur-oxidizing gammaproteobacterium strain HA5.</title>
        <authorList>
            <person name="Miura A."/>
            <person name="Kojima H."/>
            <person name="Fukui M."/>
        </authorList>
    </citation>
    <scope>NUCLEOTIDE SEQUENCE [LARGE SCALE GENOMIC DNA]</scope>
    <source>
        <strain evidence="1 2">HA5</strain>
    </source>
</reference>
<proteinExistence type="predicted"/>
<evidence type="ECO:0000313" key="1">
    <source>
        <dbReference type="EMBL" id="BAV34192.1"/>
    </source>
</evidence>
<accession>A0A1B4XHC0</accession>